<feature type="domain" description="GP-PDE" evidence="1">
    <location>
        <begin position="8"/>
        <end position="284"/>
    </location>
</feature>
<dbReference type="PANTHER" id="PTHR46211">
    <property type="entry name" value="GLYCEROPHOSPHORYL DIESTER PHOSPHODIESTERASE"/>
    <property type="match status" value="1"/>
</dbReference>
<name>A0ABN2YNC0_9ACTN</name>
<dbReference type="InterPro" id="IPR017946">
    <property type="entry name" value="PLC-like_Pdiesterase_TIM-brl"/>
</dbReference>
<proteinExistence type="predicted"/>
<evidence type="ECO:0000313" key="2">
    <source>
        <dbReference type="EMBL" id="GAA2129866.1"/>
    </source>
</evidence>
<keyword evidence="3" id="KW-1185">Reference proteome</keyword>
<dbReference type="RefSeq" id="WP_344264272.1">
    <property type="nucleotide sequence ID" value="NZ_BAAAMR010000014.1"/>
</dbReference>
<organism evidence="2 3">
    <name type="scientific">Actinomadura napierensis</name>
    <dbReference type="NCBI Taxonomy" id="267854"/>
    <lineage>
        <taxon>Bacteria</taxon>
        <taxon>Bacillati</taxon>
        <taxon>Actinomycetota</taxon>
        <taxon>Actinomycetes</taxon>
        <taxon>Streptosporangiales</taxon>
        <taxon>Thermomonosporaceae</taxon>
        <taxon>Actinomadura</taxon>
    </lineage>
</organism>
<dbReference type="Gene3D" id="3.20.20.190">
    <property type="entry name" value="Phosphatidylinositol (PI) phosphodiesterase"/>
    <property type="match status" value="1"/>
</dbReference>
<sequence length="295" mass="31435">MTTIGGTVELHGHRGARGLRPENTLPAFAHAVELGVDVIELDVGLSADGAVVLGHDQVLSPANLADTVPAWPDDPAFPYVGRPVRELMLAQLKTVDAGVRQRDDAFARTQRPLPGTPIPTLAEACALLAPTGVGLAVELKTDPDWTAEEIELFTAAVAAVLAEAGMTARSRLLAFDWRVLAEARRNHPALGRTALIERKTLAPGTRWLAGLPPDDPVAAAVAIGATALSPEHAVTTPGLVDDAHAAALPVVVWTVNEPEDMTRLIKYGVDALVTDYPDRFPGPERYSQPLRRKPR</sequence>
<accession>A0ABN2YNC0</accession>
<evidence type="ECO:0000313" key="3">
    <source>
        <dbReference type="Proteomes" id="UP001501020"/>
    </source>
</evidence>
<protein>
    <submittedName>
        <fullName evidence="2">Glycerophosphodiester phosphodiesterase</fullName>
    </submittedName>
</protein>
<dbReference type="Proteomes" id="UP001501020">
    <property type="component" value="Unassembled WGS sequence"/>
</dbReference>
<dbReference type="EMBL" id="BAAAMR010000014">
    <property type="protein sequence ID" value="GAA2129866.1"/>
    <property type="molecule type" value="Genomic_DNA"/>
</dbReference>
<reference evidence="2 3" key="1">
    <citation type="journal article" date="2019" name="Int. J. Syst. Evol. Microbiol.">
        <title>The Global Catalogue of Microorganisms (GCM) 10K type strain sequencing project: providing services to taxonomists for standard genome sequencing and annotation.</title>
        <authorList>
            <consortium name="The Broad Institute Genomics Platform"/>
            <consortium name="The Broad Institute Genome Sequencing Center for Infectious Disease"/>
            <person name="Wu L."/>
            <person name="Ma J."/>
        </authorList>
    </citation>
    <scope>NUCLEOTIDE SEQUENCE [LARGE SCALE GENOMIC DNA]</scope>
    <source>
        <strain evidence="2 3">JCM 13850</strain>
    </source>
</reference>
<dbReference type="InterPro" id="IPR030395">
    <property type="entry name" value="GP_PDE_dom"/>
</dbReference>
<gene>
    <name evidence="2" type="ORF">GCM10009727_21550</name>
</gene>
<dbReference type="PROSITE" id="PS51704">
    <property type="entry name" value="GP_PDE"/>
    <property type="match status" value="1"/>
</dbReference>
<comment type="caution">
    <text evidence="2">The sequence shown here is derived from an EMBL/GenBank/DDBJ whole genome shotgun (WGS) entry which is preliminary data.</text>
</comment>
<dbReference type="SUPFAM" id="SSF51695">
    <property type="entry name" value="PLC-like phosphodiesterases"/>
    <property type="match status" value="1"/>
</dbReference>
<evidence type="ECO:0000259" key="1">
    <source>
        <dbReference type="PROSITE" id="PS51704"/>
    </source>
</evidence>
<dbReference type="Pfam" id="PF03009">
    <property type="entry name" value="GDPD"/>
    <property type="match status" value="1"/>
</dbReference>
<dbReference type="PANTHER" id="PTHR46211:SF14">
    <property type="entry name" value="GLYCEROPHOSPHODIESTER PHOSPHODIESTERASE"/>
    <property type="match status" value="1"/>
</dbReference>